<reference evidence="2 3" key="1">
    <citation type="submission" date="2015-10" db="EMBL/GenBank/DDBJ databases">
        <title>Full genome of DAOMC 229536 Phialocephala scopiformis, a fungal endophyte of spruce producing the potent anti-insectan compound rugulosin.</title>
        <authorList>
            <consortium name="DOE Joint Genome Institute"/>
            <person name="Walker A.K."/>
            <person name="Frasz S.L."/>
            <person name="Seifert K.A."/>
            <person name="Miller J.D."/>
            <person name="Mondo S.J."/>
            <person name="Labutti K."/>
            <person name="Lipzen A."/>
            <person name="Dockter R."/>
            <person name="Kennedy M."/>
            <person name="Grigoriev I.V."/>
            <person name="Spatafora J.W."/>
        </authorList>
    </citation>
    <scope>NUCLEOTIDE SEQUENCE [LARGE SCALE GENOMIC DNA]</scope>
    <source>
        <strain evidence="2 3">CBS 120377</strain>
    </source>
</reference>
<dbReference type="EMBL" id="KQ947414">
    <property type="protein sequence ID" value="KUJ17473.1"/>
    <property type="molecule type" value="Genomic_DNA"/>
</dbReference>
<evidence type="ECO:0000313" key="3">
    <source>
        <dbReference type="Proteomes" id="UP000070700"/>
    </source>
</evidence>
<dbReference type="Proteomes" id="UP000070700">
    <property type="component" value="Unassembled WGS sequence"/>
</dbReference>
<dbReference type="KEGG" id="psco:LY89DRAFT_684516"/>
<keyword evidence="3" id="KW-1185">Reference proteome</keyword>
<feature type="region of interest" description="Disordered" evidence="1">
    <location>
        <begin position="1"/>
        <end position="23"/>
    </location>
</feature>
<dbReference type="GeneID" id="28824623"/>
<dbReference type="InParanoid" id="A0A194XBD5"/>
<gene>
    <name evidence="2" type="ORF">LY89DRAFT_684516</name>
</gene>
<protein>
    <submittedName>
        <fullName evidence="2">Uncharacterized protein</fullName>
    </submittedName>
</protein>
<name>A0A194XBD5_MOLSC</name>
<dbReference type="RefSeq" id="XP_018071828.1">
    <property type="nucleotide sequence ID" value="XM_018214897.1"/>
</dbReference>
<proteinExistence type="predicted"/>
<sequence>MAPVITSSKGDTPMTNVPSEMETNPAEKDIQALDPNTFAGQQVGAILVVKRIMTPPNIKNKPEVGDFVKIIKHDVRECAVRSFRTGKSSYIPWSSFFPLKIGERCTCTKALCRCETLGSESQLARREFSILANPATMYGQMPGTILVFKHRAQRVDDGSIMCDCEIGDHLELLEPVLSEESTYVRVQNLRTGGKGNILWMSVFPAGKREVCACYSEENWECHCVYEDFPASVKYIKEHP</sequence>
<organism evidence="2 3">
    <name type="scientific">Mollisia scopiformis</name>
    <name type="common">Conifer needle endophyte fungus</name>
    <name type="synonym">Phialocephala scopiformis</name>
    <dbReference type="NCBI Taxonomy" id="149040"/>
    <lineage>
        <taxon>Eukaryota</taxon>
        <taxon>Fungi</taxon>
        <taxon>Dikarya</taxon>
        <taxon>Ascomycota</taxon>
        <taxon>Pezizomycotina</taxon>
        <taxon>Leotiomycetes</taxon>
        <taxon>Helotiales</taxon>
        <taxon>Mollisiaceae</taxon>
        <taxon>Mollisia</taxon>
    </lineage>
</organism>
<evidence type="ECO:0000256" key="1">
    <source>
        <dbReference type="SAM" id="MobiDB-lite"/>
    </source>
</evidence>
<dbReference type="AlphaFoldDB" id="A0A194XBD5"/>
<feature type="compositionally biased region" description="Polar residues" evidence="1">
    <location>
        <begin position="1"/>
        <end position="22"/>
    </location>
</feature>
<accession>A0A194XBD5</accession>
<evidence type="ECO:0000313" key="2">
    <source>
        <dbReference type="EMBL" id="KUJ17473.1"/>
    </source>
</evidence>
<dbReference type="OrthoDB" id="3556883at2759"/>